<dbReference type="PROSITE" id="PS50943">
    <property type="entry name" value="HTH_CROC1"/>
    <property type="match status" value="1"/>
</dbReference>
<accession>A0ABZ2GJK7</accession>
<dbReference type="Proteomes" id="UP001373909">
    <property type="component" value="Chromosome"/>
</dbReference>
<dbReference type="InterPro" id="IPR015927">
    <property type="entry name" value="Peptidase_S24_S26A/B/C"/>
</dbReference>
<dbReference type="Pfam" id="PF00717">
    <property type="entry name" value="Peptidase_S24"/>
    <property type="match status" value="1"/>
</dbReference>
<evidence type="ECO:0000259" key="4">
    <source>
        <dbReference type="PROSITE" id="PS50943"/>
    </source>
</evidence>
<dbReference type="InterPro" id="IPR010982">
    <property type="entry name" value="Lambda_DNA-bd_dom_sf"/>
</dbReference>
<dbReference type="SUPFAM" id="SSF47413">
    <property type="entry name" value="lambda repressor-like DNA-binding domains"/>
    <property type="match status" value="1"/>
</dbReference>
<dbReference type="SUPFAM" id="SSF51306">
    <property type="entry name" value="LexA/Signal peptidase"/>
    <property type="match status" value="1"/>
</dbReference>
<proteinExistence type="predicted"/>
<sequence length="254" mass="28361">MKKEPKALENWQIEDAQRLKSLFDAREPKISQAEFGAKFEIGSQGMVWQYVAARRPLNIKAATAFARGLGVNVEEISPTIAEEIAAAASHTGASVGAQGVPGASPVTDDEEMAPVMVRIRMVPEHLRAGITGFEADHTFEDGGHLHVPRQWLEENDLTPNALLAIKIKGDSMVPMMYEGDIAVVNVKDKNRVNGGVFALNYKGESVVKRLKYERREWYLTSENPEFHQEPCRTSDCNVVGRVVRFEPRNFKDRL</sequence>
<keyword evidence="6" id="KW-1185">Reference proteome</keyword>
<dbReference type="Gene3D" id="1.10.260.40">
    <property type="entry name" value="lambda repressor-like DNA-binding domains"/>
    <property type="match status" value="1"/>
</dbReference>
<organism evidence="5 6">
    <name type="scientific">Janthinobacterium aestuarii</name>
    <dbReference type="NCBI Taxonomy" id="2985511"/>
    <lineage>
        <taxon>Bacteria</taxon>
        <taxon>Pseudomonadati</taxon>
        <taxon>Pseudomonadota</taxon>
        <taxon>Betaproteobacteria</taxon>
        <taxon>Burkholderiales</taxon>
        <taxon>Oxalobacteraceae</taxon>
        <taxon>Janthinobacterium</taxon>
    </lineage>
</organism>
<name>A0ABZ2GJK7_9BURK</name>
<evidence type="ECO:0000313" key="6">
    <source>
        <dbReference type="Proteomes" id="UP001373909"/>
    </source>
</evidence>
<protein>
    <submittedName>
        <fullName evidence="5">S24 family peptidase</fullName>
    </submittedName>
</protein>
<dbReference type="Gene3D" id="2.10.109.10">
    <property type="entry name" value="Umud Fragment, subunit A"/>
    <property type="match status" value="1"/>
</dbReference>
<gene>
    <name evidence="5" type="ORF">OPV09_17655</name>
</gene>
<dbReference type="RefSeq" id="WP_338678956.1">
    <property type="nucleotide sequence ID" value="NZ_CP142523.1"/>
</dbReference>
<evidence type="ECO:0000256" key="2">
    <source>
        <dbReference type="ARBA" id="ARBA00023125"/>
    </source>
</evidence>
<keyword evidence="3" id="KW-0804">Transcription</keyword>
<reference evidence="5 6" key="1">
    <citation type="submission" date="2024-01" db="EMBL/GenBank/DDBJ databases">
        <title>Draft genome sequences of nine bacterial species from freshwater ponds near Washington, DC.</title>
        <authorList>
            <person name="Pavloudi C."/>
            <person name="Oliver L."/>
            <person name="Slattery K."/>
            <person name="Lissner G."/>
            <person name="Saw J.H."/>
        </authorList>
    </citation>
    <scope>NUCLEOTIDE SEQUENCE [LARGE SCALE GENOMIC DNA]</scope>
    <source>
        <strain evidence="6">TB1-E2</strain>
    </source>
</reference>
<dbReference type="InterPro" id="IPR001387">
    <property type="entry name" value="Cro/C1-type_HTH"/>
</dbReference>
<dbReference type="PANTHER" id="PTHR40661:SF1">
    <property type="entry name" value="HTH CRO_C1-TYPE DOMAIN-CONTAINING PROTEIN"/>
    <property type="match status" value="1"/>
</dbReference>
<dbReference type="InterPro" id="IPR036286">
    <property type="entry name" value="LexA/Signal_pep-like_sf"/>
</dbReference>
<evidence type="ECO:0000256" key="3">
    <source>
        <dbReference type="ARBA" id="ARBA00023163"/>
    </source>
</evidence>
<dbReference type="EMBL" id="CP142523">
    <property type="protein sequence ID" value="WWO44546.1"/>
    <property type="molecule type" value="Genomic_DNA"/>
</dbReference>
<keyword evidence="1" id="KW-0805">Transcription regulation</keyword>
<evidence type="ECO:0000313" key="5">
    <source>
        <dbReference type="EMBL" id="WWO44546.1"/>
    </source>
</evidence>
<keyword evidence="2" id="KW-0238">DNA-binding</keyword>
<dbReference type="PANTHER" id="PTHR40661">
    <property type="match status" value="1"/>
</dbReference>
<feature type="domain" description="HTH cro/C1-type" evidence="4">
    <location>
        <begin position="19"/>
        <end position="76"/>
    </location>
</feature>
<dbReference type="InterPro" id="IPR039418">
    <property type="entry name" value="LexA-like"/>
</dbReference>
<evidence type="ECO:0000256" key="1">
    <source>
        <dbReference type="ARBA" id="ARBA00023015"/>
    </source>
</evidence>
<dbReference type="CDD" id="cd06529">
    <property type="entry name" value="S24_LexA-like"/>
    <property type="match status" value="1"/>
</dbReference>